<evidence type="ECO:0000256" key="10">
    <source>
        <dbReference type="ARBA" id="ARBA00023242"/>
    </source>
</evidence>
<dbReference type="GO" id="GO:0070390">
    <property type="term" value="C:transcription export complex 2"/>
    <property type="evidence" value="ECO:0007669"/>
    <property type="project" value="UniProtKB-UniRule"/>
</dbReference>
<keyword evidence="6 11" id="KW-0811">Translocation</keyword>
<evidence type="ECO:0000256" key="2">
    <source>
        <dbReference type="ARBA" id="ARBA00022448"/>
    </source>
</evidence>
<dbReference type="GO" id="GO:0006325">
    <property type="term" value="P:chromatin organization"/>
    <property type="evidence" value="ECO:0007669"/>
    <property type="project" value="UniProtKB-KW"/>
</dbReference>
<comment type="subunit">
    <text evidence="11">Component of the nuclear pore complex (NPC)-associated TREX-2 complex (transcription and export complex 2). Component of the SAGA transcription coactivator-HAT complex. Within the SAGA complex, participates to a subcomplex of SAGA called the DUB module (deubiquitination module).</text>
</comment>
<evidence type="ECO:0000256" key="5">
    <source>
        <dbReference type="ARBA" id="ARBA00022927"/>
    </source>
</evidence>
<dbReference type="GO" id="GO:0006406">
    <property type="term" value="P:mRNA export from nucleus"/>
    <property type="evidence" value="ECO:0007669"/>
    <property type="project" value="UniProtKB-UniRule"/>
</dbReference>
<gene>
    <name evidence="12" type="ORF">DFA_08635</name>
</gene>
<keyword evidence="13" id="KW-1185">Reference proteome</keyword>
<dbReference type="FunFam" id="1.10.246.140:FF:000001">
    <property type="entry name" value="Transcription and mRNA export factor ENY2"/>
    <property type="match status" value="1"/>
</dbReference>
<dbReference type="GO" id="GO:0005643">
    <property type="term" value="C:nuclear pore"/>
    <property type="evidence" value="ECO:0007669"/>
    <property type="project" value="UniProtKB-UniRule"/>
</dbReference>
<keyword evidence="2 11" id="KW-0813">Transport</keyword>
<keyword evidence="7 11" id="KW-0805">Transcription regulation</keyword>
<dbReference type="GO" id="GO:0003713">
    <property type="term" value="F:transcription coactivator activity"/>
    <property type="evidence" value="ECO:0007669"/>
    <property type="project" value="UniProtKB-UniRule"/>
</dbReference>
<dbReference type="OrthoDB" id="6221744at2759"/>
<dbReference type="EMBL" id="GL883021">
    <property type="protein sequence ID" value="EGG17639.1"/>
    <property type="molecule type" value="Genomic_DNA"/>
</dbReference>
<dbReference type="Proteomes" id="UP000007797">
    <property type="component" value="Unassembled WGS sequence"/>
</dbReference>
<evidence type="ECO:0000256" key="6">
    <source>
        <dbReference type="ARBA" id="ARBA00023010"/>
    </source>
</evidence>
<comment type="similarity">
    <text evidence="11">Belongs to the ENY2 family.</text>
</comment>
<keyword evidence="4 11" id="KW-0156">Chromatin regulator</keyword>
<dbReference type="OMA" id="KLIECAW"/>
<keyword evidence="5 11" id="KW-0653">Protein transport</keyword>
<keyword evidence="10 11" id="KW-0539">Nucleus</keyword>
<dbReference type="GO" id="GO:0071819">
    <property type="term" value="C:DUBm complex"/>
    <property type="evidence" value="ECO:0007669"/>
    <property type="project" value="UniProtKB-UniRule"/>
</dbReference>
<dbReference type="InterPro" id="IPR038212">
    <property type="entry name" value="TF_EnY2_sf"/>
</dbReference>
<evidence type="ECO:0000256" key="9">
    <source>
        <dbReference type="ARBA" id="ARBA00023163"/>
    </source>
</evidence>
<dbReference type="PANTHER" id="PTHR12514">
    <property type="entry name" value="ENHANCER OF YELLOW 2 TRANSCRIPTION FACTOR"/>
    <property type="match status" value="1"/>
</dbReference>
<keyword evidence="9 11" id="KW-0804">Transcription</keyword>
<evidence type="ECO:0000256" key="1">
    <source>
        <dbReference type="ARBA" id="ARBA00004642"/>
    </source>
</evidence>
<dbReference type="RefSeq" id="XP_004356123.1">
    <property type="nucleotide sequence ID" value="XM_004356070.1"/>
</dbReference>
<dbReference type="HAMAP" id="MF_03046">
    <property type="entry name" value="ENY2_Sus1"/>
    <property type="match status" value="1"/>
</dbReference>
<dbReference type="KEGG" id="dfa:DFA_08635"/>
<dbReference type="AlphaFoldDB" id="F4Q3C9"/>
<dbReference type="GO" id="GO:0000124">
    <property type="term" value="C:SAGA complex"/>
    <property type="evidence" value="ECO:0007669"/>
    <property type="project" value="UniProtKB-UniRule"/>
</dbReference>
<dbReference type="Gene3D" id="1.10.246.140">
    <property type="match status" value="1"/>
</dbReference>
<dbReference type="STRING" id="1054147.F4Q3C9"/>
<evidence type="ECO:0000313" key="13">
    <source>
        <dbReference type="Proteomes" id="UP000007797"/>
    </source>
</evidence>
<sequence length="121" mass="13749">MKKSISAISTLSPHVASATTLSHIKLKSSIHQRLIESGEKERLKAHLRQKLIESGWKDDIKTYCKEYIKKNGENLTIEQLIQHVTPEAKNKVPGPVKQDLVKRIRKFLVPQSTPTSPILHH</sequence>
<dbReference type="GO" id="GO:0015031">
    <property type="term" value="P:protein transport"/>
    <property type="evidence" value="ECO:0007669"/>
    <property type="project" value="UniProtKB-KW"/>
</dbReference>
<comment type="function">
    <text evidence="11">Involved in mRNA export coupled transcription activation by association with both the TREX-2 and the SAGA complexes. The transcription regulatory histone acetylation (HAT) complex SAGA is a multiprotein complex that activates transcription by remodeling chromatin and mediating histone acetylation and deubiquitination. Within the SAGA complex, participates to a subcomplex that specifically deubiquitinates histones. The SAGA complex is recruited to specific gene promoters by activators, where it is required for transcription. The TREX-2 complex functions in docking export-competent ribonucleoprotein particles (mRNPs) to the nuclear entrance of the nuclear pore complex (nuclear basket). TREX-2 participates in mRNA export and accurate chromatin positioning in the nucleus by tethering genes to the nuclear periphery.</text>
</comment>
<evidence type="ECO:0000256" key="4">
    <source>
        <dbReference type="ARBA" id="ARBA00022853"/>
    </source>
</evidence>
<keyword evidence="8 11" id="KW-0010">Activator</keyword>
<name>F4Q3C9_CACFS</name>
<reference evidence="13" key="1">
    <citation type="journal article" date="2011" name="Genome Res.">
        <title>Phylogeny-wide analysis of social amoeba genomes highlights ancient origins for complex intercellular communication.</title>
        <authorList>
            <person name="Heidel A.J."/>
            <person name="Lawal H.M."/>
            <person name="Felder M."/>
            <person name="Schilde C."/>
            <person name="Helps N.R."/>
            <person name="Tunggal B."/>
            <person name="Rivero F."/>
            <person name="John U."/>
            <person name="Schleicher M."/>
            <person name="Eichinger L."/>
            <person name="Platzer M."/>
            <person name="Noegel A.A."/>
            <person name="Schaap P."/>
            <person name="Gloeckner G."/>
        </authorList>
    </citation>
    <scope>NUCLEOTIDE SEQUENCE [LARGE SCALE GENOMIC DNA]</scope>
    <source>
        <strain evidence="13">SH3</strain>
    </source>
</reference>
<dbReference type="GO" id="GO:0006368">
    <property type="term" value="P:transcription elongation by RNA polymerase II"/>
    <property type="evidence" value="ECO:0007669"/>
    <property type="project" value="UniProtKB-UniRule"/>
</dbReference>
<dbReference type="InterPro" id="IPR018783">
    <property type="entry name" value="TF_ENY2"/>
</dbReference>
<evidence type="ECO:0000256" key="8">
    <source>
        <dbReference type="ARBA" id="ARBA00023159"/>
    </source>
</evidence>
<dbReference type="GeneID" id="14868811"/>
<evidence type="ECO:0000313" key="12">
    <source>
        <dbReference type="EMBL" id="EGG17639.1"/>
    </source>
</evidence>
<comment type="subcellular location">
    <subcellularLocation>
        <location evidence="1 11">Nucleus</location>
        <location evidence="1 11">Nucleoplasm</location>
    </subcellularLocation>
</comment>
<proteinExistence type="inferred from homology"/>
<evidence type="ECO:0000256" key="11">
    <source>
        <dbReference type="HAMAP-Rule" id="MF_03046"/>
    </source>
</evidence>
<dbReference type="Pfam" id="PF10163">
    <property type="entry name" value="EnY2"/>
    <property type="match status" value="1"/>
</dbReference>
<organism evidence="12 13">
    <name type="scientific">Cavenderia fasciculata</name>
    <name type="common">Slime mold</name>
    <name type="synonym">Dictyostelium fasciculatum</name>
    <dbReference type="NCBI Taxonomy" id="261658"/>
    <lineage>
        <taxon>Eukaryota</taxon>
        <taxon>Amoebozoa</taxon>
        <taxon>Evosea</taxon>
        <taxon>Eumycetozoa</taxon>
        <taxon>Dictyostelia</taxon>
        <taxon>Acytosteliales</taxon>
        <taxon>Cavenderiaceae</taxon>
        <taxon>Cavenderia</taxon>
    </lineage>
</organism>
<protein>
    <recommendedName>
        <fullName evidence="11">Transcription and mRNA export factor ENY2</fullName>
    </recommendedName>
    <alternativeName>
        <fullName evidence="11">Enhancer of yellow 2 transcription factor homolog</fullName>
    </alternativeName>
</protein>
<keyword evidence="3 11" id="KW-0509">mRNA transport</keyword>
<accession>F4Q3C9</accession>
<evidence type="ECO:0000256" key="7">
    <source>
        <dbReference type="ARBA" id="ARBA00023015"/>
    </source>
</evidence>
<dbReference type="GO" id="GO:0005654">
    <property type="term" value="C:nucleoplasm"/>
    <property type="evidence" value="ECO:0007669"/>
    <property type="project" value="UniProtKB-SubCell"/>
</dbReference>
<evidence type="ECO:0000256" key="3">
    <source>
        <dbReference type="ARBA" id="ARBA00022816"/>
    </source>
</evidence>